<dbReference type="SUPFAM" id="SSF55347">
    <property type="entry name" value="Glyceraldehyde-3-phosphate dehydrogenase-like, C-terminal domain"/>
    <property type="match status" value="1"/>
</dbReference>
<reference evidence="13" key="2">
    <citation type="journal article" date="2021" name="PeerJ">
        <title>Extensive microbial diversity within the chicken gut microbiome revealed by metagenomics and culture.</title>
        <authorList>
            <person name="Gilroy R."/>
            <person name="Ravi A."/>
            <person name="Getino M."/>
            <person name="Pursley I."/>
            <person name="Horton D.L."/>
            <person name="Alikhan N.F."/>
            <person name="Baker D."/>
            <person name="Gharbi K."/>
            <person name="Hall N."/>
            <person name="Watson M."/>
            <person name="Adriaenssens E.M."/>
            <person name="Foster-Nyarko E."/>
            <person name="Jarju S."/>
            <person name="Secka A."/>
            <person name="Antonio M."/>
            <person name="Oren A."/>
            <person name="Chaudhuri R.R."/>
            <person name="La Ragione R."/>
            <person name="Hildebrand F."/>
            <person name="Pallen M.J."/>
        </authorList>
    </citation>
    <scope>NUCLEOTIDE SEQUENCE</scope>
    <source>
        <strain evidence="13">4920</strain>
    </source>
</reference>
<dbReference type="NCBIfam" id="TIGR00036">
    <property type="entry name" value="dapB"/>
    <property type="match status" value="1"/>
</dbReference>
<keyword evidence="5 9" id="KW-0220">Diaminopimelate biosynthesis</keyword>
<evidence type="ECO:0000256" key="5">
    <source>
        <dbReference type="ARBA" id="ARBA00022915"/>
    </source>
</evidence>
<dbReference type="InterPro" id="IPR000846">
    <property type="entry name" value="DapB_N"/>
</dbReference>
<name>A0A9D1SZ91_9FIRM</name>
<dbReference type="GO" id="GO:0016726">
    <property type="term" value="F:oxidoreductase activity, acting on CH or CH2 groups, NAD or NADP as acceptor"/>
    <property type="evidence" value="ECO:0007669"/>
    <property type="project" value="UniProtKB-UniRule"/>
</dbReference>
<evidence type="ECO:0000313" key="13">
    <source>
        <dbReference type="EMBL" id="HIV02034.1"/>
    </source>
</evidence>
<evidence type="ECO:0000256" key="6">
    <source>
        <dbReference type="ARBA" id="ARBA00023002"/>
    </source>
</evidence>
<protein>
    <recommendedName>
        <fullName evidence="9 10">4-hydroxy-tetrahydrodipicolinate reductase</fullName>
        <shortName evidence="9">HTPA reductase</shortName>
        <ecNumber evidence="9 10">1.17.1.8</ecNumber>
    </recommendedName>
</protein>
<evidence type="ECO:0000313" key="14">
    <source>
        <dbReference type="Proteomes" id="UP000886743"/>
    </source>
</evidence>
<proteinExistence type="inferred from homology"/>
<accession>A0A9D1SZ91</accession>
<keyword evidence="4 9" id="KW-0521">NADP</keyword>
<dbReference type="FunFam" id="3.30.360.10:FF:000009">
    <property type="entry name" value="4-hydroxy-tetrahydrodipicolinate reductase"/>
    <property type="match status" value="1"/>
</dbReference>
<dbReference type="CDD" id="cd02274">
    <property type="entry name" value="DHDPR_N"/>
    <property type="match status" value="1"/>
</dbReference>
<evidence type="ECO:0000256" key="9">
    <source>
        <dbReference type="HAMAP-Rule" id="MF_00102"/>
    </source>
</evidence>
<feature type="binding site" evidence="9">
    <location>
        <begin position="8"/>
        <end position="13"/>
    </location>
    <ligand>
        <name>NAD(+)</name>
        <dbReference type="ChEBI" id="CHEBI:57540"/>
    </ligand>
</feature>
<evidence type="ECO:0000256" key="3">
    <source>
        <dbReference type="ARBA" id="ARBA00022605"/>
    </source>
</evidence>
<keyword evidence="3 9" id="KW-0028">Amino-acid biosynthesis</keyword>
<comment type="catalytic activity">
    <reaction evidence="9">
        <text>(S)-2,3,4,5-tetrahydrodipicolinate + NAD(+) + H2O = (2S,4S)-4-hydroxy-2,3,4,5-tetrahydrodipicolinate + NADH + H(+)</text>
        <dbReference type="Rhea" id="RHEA:35323"/>
        <dbReference type="ChEBI" id="CHEBI:15377"/>
        <dbReference type="ChEBI" id="CHEBI:15378"/>
        <dbReference type="ChEBI" id="CHEBI:16845"/>
        <dbReference type="ChEBI" id="CHEBI:57540"/>
        <dbReference type="ChEBI" id="CHEBI:57945"/>
        <dbReference type="ChEBI" id="CHEBI:67139"/>
        <dbReference type="EC" id="1.17.1.8"/>
    </reaction>
</comment>
<dbReference type="GO" id="GO:0005829">
    <property type="term" value="C:cytosol"/>
    <property type="evidence" value="ECO:0007669"/>
    <property type="project" value="TreeGrafter"/>
</dbReference>
<evidence type="ECO:0000256" key="2">
    <source>
        <dbReference type="ARBA" id="ARBA00022490"/>
    </source>
</evidence>
<feature type="active site" description="Proton donor" evidence="9">
    <location>
        <position position="146"/>
    </location>
</feature>
<comment type="similarity">
    <text evidence="1 9">Belongs to the DapB family.</text>
</comment>
<dbReference type="GO" id="GO:0019877">
    <property type="term" value="P:diaminopimelate biosynthetic process"/>
    <property type="evidence" value="ECO:0007669"/>
    <property type="project" value="UniProtKB-UniRule"/>
</dbReference>
<dbReference type="GO" id="GO:0008839">
    <property type="term" value="F:4-hydroxy-tetrahydrodipicolinate reductase"/>
    <property type="evidence" value="ECO:0007669"/>
    <property type="project" value="UniProtKB-UniRule"/>
</dbReference>
<gene>
    <name evidence="9" type="primary">dapB</name>
    <name evidence="13" type="ORF">IAC74_00560</name>
</gene>
<feature type="domain" description="Dihydrodipicolinate reductase C-terminal" evidence="12">
    <location>
        <begin position="115"/>
        <end position="248"/>
    </location>
</feature>
<comment type="function">
    <text evidence="9">Catalyzes the conversion of 4-hydroxy-tetrahydrodipicolinate (HTPA) to tetrahydrodipicolinate.</text>
</comment>
<feature type="binding site" evidence="9">
    <location>
        <begin position="85"/>
        <end position="87"/>
    </location>
    <ligand>
        <name>NAD(+)</name>
        <dbReference type="ChEBI" id="CHEBI:57540"/>
    </ligand>
</feature>
<evidence type="ECO:0000256" key="4">
    <source>
        <dbReference type="ARBA" id="ARBA00022857"/>
    </source>
</evidence>
<evidence type="ECO:0000256" key="10">
    <source>
        <dbReference type="NCBIfam" id="TIGR00036"/>
    </source>
</evidence>
<dbReference type="Gene3D" id="3.30.360.10">
    <property type="entry name" value="Dihydrodipicolinate Reductase, domain 2"/>
    <property type="match status" value="1"/>
</dbReference>
<dbReference type="PROSITE" id="PS01298">
    <property type="entry name" value="DAPB"/>
    <property type="match status" value="1"/>
</dbReference>
<comment type="caution">
    <text evidence="9">Was originally thought to be a dihydrodipicolinate reductase (DHDPR), catalyzing the conversion of dihydrodipicolinate to tetrahydrodipicolinate. However, it was shown in E.coli that the substrate of the enzymatic reaction is not dihydrodipicolinate (DHDP) but in fact (2S,4S)-4-hydroxy-2,3,4,5-tetrahydrodipicolinic acid (HTPA), the product released by the DapA-catalyzed reaction.</text>
</comment>
<evidence type="ECO:0000256" key="7">
    <source>
        <dbReference type="ARBA" id="ARBA00023027"/>
    </source>
</evidence>
<dbReference type="GO" id="GO:0051287">
    <property type="term" value="F:NAD binding"/>
    <property type="evidence" value="ECO:0007669"/>
    <property type="project" value="UniProtKB-UniRule"/>
</dbReference>
<sequence length="252" mass="27124">MVKVIMNGANGKMGQVITRLVGEMEGVSIVAGVDINDSIVNTYPVYRDIFEVREPADVIIDFSHPSCLEPLLSYACEKNLPVVVATTGLSENQKEMIRTAAGKTAVFFSANMSLGINLLIDLAKRAAKLLEGNFDIEIIEKHHNQKIDAPSGTALAIADAVSSVLSTPPAYVYDRHSQRKKRSKNEIGLHAVRGGTIVGDHEVMFAGTDEIITLSHHAASKEVFAVGAVRAAQFLCGKKPGLYDMGDLVSSM</sequence>
<keyword evidence="6 9" id="KW-0560">Oxidoreductase</keyword>
<dbReference type="Pfam" id="PF05173">
    <property type="entry name" value="DapB_C"/>
    <property type="match status" value="1"/>
</dbReference>
<keyword evidence="7 9" id="KW-0520">NAD</keyword>
<feature type="binding site" evidence="9">
    <location>
        <begin position="109"/>
        <end position="112"/>
    </location>
    <ligand>
        <name>NAD(+)</name>
        <dbReference type="ChEBI" id="CHEBI:57540"/>
    </ligand>
</feature>
<evidence type="ECO:0000259" key="11">
    <source>
        <dbReference type="Pfam" id="PF01113"/>
    </source>
</evidence>
<feature type="binding site" evidence="9">
    <location>
        <position position="143"/>
    </location>
    <ligand>
        <name>(S)-2,3,4,5-tetrahydrodipicolinate</name>
        <dbReference type="ChEBI" id="CHEBI:16845"/>
    </ligand>
</feature>
<dbReference type="SUPFAM" id="SSF51735">
    <property type="entry name" value="NAD(P)-binding Rossmann-fold domains"/>
    <property type="match status" value="1"/>
</dbReference>
<dbReference type="Gene3D" id="3.40.50.720">
    <property type="entry name" value="NAD(P)-binding Rossmann-like Domain"/>
    <property type="match status" value="1"/>
</dbReference>
<keyword evidence="8 9" id="KW-0457">Lysine biosynthesis</keyword>
<comment type="subcellular location">
    <subcellularLocation>
        <location evidence="9">Cytoplasm</location>
    </subcellularLocation>
</comment>
<dbReference type="InterPro" id="IPR023940">
    <property type="entry name" value="DHDPR_bac"/>
</dbReference>
<feature type="active site" description="Proton donor/acceptor" evidence="9">
    <location>
        <position position="142"/>
    </location>
</feature>
<dbReference type="EMBL" id="DVOF01000011">
    <property type="protein sequence ID" value="HIV02034.1"/>
    <property type="molecule type" value="Genomic_DNA"/>
</dbReference>
<dbReference type="PIRSF" id="PIRSF000161">
    <property type="entry name" value="DHPR"/>
    <property type="match status" value="1"/>
</dbReference>
<dbReference type="InterPro" id="IPR022663">
    <property type="entry name" value="DapB_C"/>
</dbReference>
<comment type="subunit">
    <text evidence="9">Homotetramer.</text>
</comment>
<dbReference type="PANTHER" id="PTHR20836:SF7">
    <property type="entry name" value="4-HYDROXY-TETRAHYDRODIPICOLINATE REDUCTASE"/>
    <property type="match status" value="1"/>
</dbReference>
<dbReference type="HAMAP" id="MF_00102">
    <property type="entry name" value="DapB"/>
    <property type="match status" value="1"/>
</dbReference>
<dbReference type="PANTHER" id="PTHR20836">
    <property type="entry name" value="DIHYDRODIPICOLINATE REDUCTASE"/>
    <property type="match status" value="1"/>
</dbReference>
<comment type="pathway">
    <text evidence="9">Amino-acid biosynthesis; L-lysine biosynthesis via DAP pathway; (S)-tetrahydrodipicolinate from L-aspartate: step 4/4.</text>
</comment>
<feature type="binding site" evidence="9">
    <location>
        <position position="34"/>
    </location>
    <ligand>
        <name>NAD(+)</name>
        <dbReference type="ChEBI" id="CHEBI:57540"/>
    </ligand>
</feature>
<dbReference type="Pfam" id="PF01113">
    <property type="entry name" value="DapB_N"/>
    <property type="match status" value="1"/>
</dbReference>
<dbReference type="AlphaFoldDB" id="A0A9D1SZ91"/>
<feature type="binding site" evidence="9">
    <location>
        <begin position="152"/>
        <end position="153"/>
    </location>
    <ligand>
        <name>(S)-2,3,4,5-tetrahydrodipicolinate</name>
        <dbReference type="ChEBI" id="CHEBI:16845"/>
    </ligand>
</feature>
<dbReference type="Proteomes" id="UP000886743">
    <property type="component" value="Unassembled WGS sequence"/>
</dbReference>
<dbReference type="GO" id="GO:0050661">
    <property type="term" value="F:NADP binding"/>
    <property type="evidence" value="ECO:0007669"/>
    <property type="project" value="UniProtKB-UniRule"/>
</dbReference>
<reference evidence="13" key="1">
    <citation type="submission" date="2020-10" db="EMBL/GenBank/DDBJ databases">
        <authorList>
            <person name="Gilroy R."/>
        </authorList>
    </citation>
    <scope>NUCLEOTIDE SEQUENCE</scope>
    <source>
        <strain evidence="13">4920</strain>
    </source>
</reference>
<evidence type="ECO:0000256" key="8">
    <source>
        <dbReference type="ARBA" id="ARBA00023154"/>
    </source>
</evidence>
<dbReference type="InterPro" id="IPR036291">
    <property type="entry name" value="NAD(P)-bd_dom_sf"/>
</dbReference>
<organism evidence="13 14">
    <name type="scientific">Candidatus Aphodoplasma excrementigallinarum</name>
    <dbReference type="NCBI Taxonomy" id="2840673"/>
    <lineage>
        <taxon>Bacteria</taxon>
        <taxon>Bacillati</taxon>
        <taxon>Bacillota</taxon>
        <taxon>Clostridia</taxon>
        <taxon>Eubacteriales</taxon>
        <taxon>Candidatus Aphodoplasma</taxon>
    </lineage>
</organism>
<comment type="caution">
    <text evidence="9">Lacks conserved residue(s) required for the propagation of feature annotation.</text>
</comment>
<dbReference type="GO" id="GO:0009089">
    <property type="term" value="P:lysine biosynthetic process via diaminopimelate"/>
    <property type="evidence" value="ECO:0007669"/>
    <property type="project" value="UniProtKB-UniRule"/>
</dbReference>
<evidence type="ECO:0000256" key="1">
    <source>
        <dbReference type="ARBA" id="ARBA00006642"/>
    </source>
</evidence>
<dbReference type="InterPro" id="IPR022664">
    <property type="entry name" value="DapB_N_CS"/>
</dbReference>
<comment type="catalytic activity">
    <reaction evidence="9">
        <text>(S)-2,3,4,5-tetrahydrodipicolinate + NADP(+) + H2O = (2S,4S)-4-hydroxy-2,3,4,5-tetrahydrodipicolinate + NADPH + H(+)</text>
        <dbReference type="Rhea" id="RHEA:35331"/>
        <dbReference type="ChEBI" id="CHEBI:15377"/>
        <dbReference type="ChEBI" id="CHEBI:15378"/>
        <dbReference type="ChEBI" id="CHEBI:16845"/>
        <dbReference type="ChEBI" id="CHEBI:57783"/>
        <dbReference type="ChEBI" id="CHEBI:58349"/>
        <dbReference type="ChEBI" id="CHEBI:67139"/>
        <dbReference type="EC" id="1.17.1.8"/>
    </reaction>
</comment>
<dbReference type="EC" id="1.17.1.8" evidence="9 10"/>
<evidence type="ECO:0000259" key="12">
    <source>
        <dbReference type="Pfam" id="PF05173"/>
    </source>
</evidence>
<comment type="caution">
    <text evidence="13">The sequence shown here is derived from an EMBL/GenBank/DDBJ whole genome shotgun (WGS) entry which is preliminary data.</text>
</comment>
<feature type="domain" description="Dihydrodipicolinate reductase N-terminal" evidence="11">
    <location>
        <begin position="2"/>
        <end position="112"/>
    </location>
</feature>
<keyword evidence="2 9" id="KW-0963">Cytoplasm</keyword>